<reference evidence="2 3" key="1">
    <citation type="journal article" date="2019" name="Gigascience">
        <title>High-coverage genomes to elucidate the evolution of penguins.</title>
        <authorList>
            <person name="Pan H."/>
            <person name="Cole T.L."/>
            <person name="Bi X."/>
            <person name="Fang M."/>
            <person name="Zhou C."/>
            <person name="Yang Z."/>
            <person name="Ksepka D.T."/>
            <person name="Hart T."/>
            <person name="Bouzat J.L."/>
            <person name="Argilla L.S."/>
            <person name="Bertelsen M.F."/>
            <person name="Boersma P.D."/>
            <person name="Bost C.A."/>
            <person name="Cherel Y."/>
            <person name="Dann P."/>
            <person name="Fiddaman S.R."/>
            <person name="Howard P."/>
            <person name="Labuschagne K."/>
            <person name="Mattern T."/>
            <person name="Miller G."/>
            <person name="Parker P."/>
            <person name="Phillips R.A."/>
            <person name="Quillfeldt P."/>
            <person name="Ryan P.G."/>
            <person name="Taylor H."/>
            <person name="Thompson D.R."/>
            <person name="Young M.J."/>
            <person name="Ellegaard M.R."/>
            <person name="Gilbert M.T.P."/>
            <person name="Sinding M.S."/>
            <person name="Pacheco G."/>
            <person name="Shepherd L.D."/>
            <person name="Tennyson A.J.D."/>
            <person name="Grosser S."/>
            <person name="Kay E."/>
            <person name="Nupen L.J."/>
            <person name="Ellenberg U."/>
            <person name="Houston D.M."/>
            <person name="Reeve A.H."/>
            <person name="Johnson K."/>
            <person name="Masello J.F."/>
            <person name="Stracke T."/>
            <person name="McKinlay B."/>
            <person name="Borboroglu P.G."/>
            <person name="Zhang D.X."/>
            <person name="Zhang G."/>
        </authorList>
    </citation>
    <scope>NUCLEOTIDE SEQUENCE [LARGE SCALE GENOMIC DNA]</scope>
    <source>
        <strain evidence="2">Ant 5</strain>
    </source>
</reference>
<keyword evidence="3" id="KW-1185">Reference proteome</keyword>
<dbReference type="GO" id="GO:0000725">
    <property type="term" value="P:recombinational repair"/>
    <property type="evidence" value="ECO:0007669"/>
    <property type="project" value="InterPro"/>
</dbReference>
<comment type="caution">
    <text evidence="2">The sequence shown here is derived from an EMBL/GenBank/DDBJ whole genome shotgun (WGS) entry which is preliminary data.</text>
</comment>
<dbReference type="Pfam" id="PF15072">
    <property type="entry name" value="HROB"/>
    <property type="match status" value="1"/>
</dbReference>
<dbReference type="PANTHER" id="PTHR14523">
    <property type="entry name" value="UNCHARACTERIZED PROTEIN C17ORF53 HOMOLOG"/>
    <property type="match status" value="1"/>
</dbReference>
<feature type="non-terminal residue" evidence="2">
    <location>
        <position position="1"/>
    </location>
</feature>
<protein>
    <recommendedName>
        <fullName evidence="1">Homologous recombination OB-fold protein OB-fold domain-containing protein</fullName>
    </recommendedName>
</protein>
<dbReference type="InterPro" id="IPR028045">
    <property type="entry name" value="HROB"/>
</dbReference>
<name>A0A8J4JPJ0_EUDSL</name>
<dbReference type="PANTHER" id="PTHR14523:SF1">
    <property type="entry name" value="HOMOLOGOUS RECOMBINATION OB-FOLD PROTEIN"/>
    <property type="match status" value="1"/>
</dbReference>
<evidence type="ECO:0000313" key="3">
    <source>
        <dbReference type="Proteomes" id="UP000725257"/>
    </source>
</evidence>
<evidence type="ECO:0000259" key="1">
    <source>
        <dbReference type="Pfam" id="PF15072"/>
    </source>
</evidence>
<accession>A0A8J4JPJ0</accession>
<sequence>VQAALKQLPKNKVPSMAVMIKTLTRTNVDAGAVFRDPTGEMQGTVHRLLLEERQSELRPGSVLLLKQVGVFSPSHRNHYLNVTPNNLLKIYPPEPEGSFSQPAPVQREVKEGTVLLAPEAQGCWDPPRMCETHVFHPPCARADDLDGLLGELPEDFFSAQA</sequence>
<feature type="domain" description="Homologous recombination OB-fold protein OB-fold" evidence="1">
    <location>
        <begin position="11"/>
        <end position="94"/>
    </location>
</feature>
<dbReference type="InterPro" id="IPR058570">
    <property type="entry name" value="HROB_OB"/>
</dbReference>
<organism evidence="2 3">
    <name type="scientific">Eudyptes sclateri</name>
    <name type="common">Erect-crested penguin</name>
    <dbReference type="NCBI Taxonomy" id="92688"/>
    <lineage>
        <taxon>Eukaryota</taxon>
        <taxon>Metazoa</taxon>
        <taxon>Chordata</taxon>
        <taxon>Craniata</taxon>
        <taxon>Vertebrata</taxon>
        <taxon>Euteleostomi</taxon>
        <taxon>Archelosauria</taxon>
        <taxon>Archosauria</taxon>
        <taxon>Dinosauria</taxon>
        <taxon>Saurischia</taxon>
        <taxon>Theropoda</taxon>
        <taxon>Coelurosauria</taxon>
        <taxon>Aves</taxon>
        <taxon>Neognathae</taxon>
        <taxon>Neoaves</taxon>
        <taxon>Aequornithes</taxon>
        <taxon>Sphenisciformes</taxon>
        <taxon>Spheniscidae</taxon>
        <taxon>Eudyptes</taxon>
    </lineage>
</organism>
<dbReference type="EMBL" id="VULE01001143">
    <property type="protein sequence ID" value="KAF1526290.1"/>
    <property type="molecule type" value="Genomic_DNA"/>
</dbReference>
<dbReference type="AlphaFoldDB" id="A0A8J4JPJ0"/>
<feature type="non-terminal residue" evidence="2">
    <location>
        <position position="161"/>
    </location>
</feature>
<gene>
    <name evidence="2" type="ORF">FQV14_0003634</name>
</gene>
<proteinExistence type="predicted"/>
<dbReference type="Proteomes" id="UP000725257">
    <property type="component" value="Unassembled WGS sequence"/>
</dbReference>
<evidence type="ECO:0000313" key="2">
    <source>
        <dbReference type="EMBL" id="KAF1526290.1"/>
    </source>
</evidence>